<dbReference type="STRING" id="392484.LP43_0823"/>
<evidence type="ECO:0000256" key="1">
    <source>
        <dbReference type="PROSITE-ProRule" id="PRU00339"/>
    </source>
</evidence>
<gene>
    <name evidence="3" type="ORF">LP43_0823</name>
</gene>
<name>A0A0A0BJE4_9GAMM</name>
<dbReference type="RefSeq" id="WP_036312348.1">
    <property type="nucleotide sequence ID" value="NZ_JRQD01000002.1"/>
</dbReference>
<dbReference type="InterPro" id="IPR011990">
    <property type="entry name" value="TPR-like_helical_dom_sf"/>
</dbReference>
<feature type="signal peptide" evidence="2">
    <location>
        <begin position="1"/>
        <end position="24"/>
    </location>
</feature>
<dbReference type="Gene3D" id="1.25.40.10">
    <property type="entry name" value="Tetratricopeptide repeat domain"/>
    <property type="match status" value="4"/>
</dbReference>
<dbReference type="SUPFAM" id="SSF48452">
    <property type="entry name" value="TPR-like"/>
    <property type="match status" value="2"/>
</dbReference>
<reference evidence="3 4" key="1">
    <citation type="submission" date="2014-09" db="EMBL/GenBank/DDBJ databases">
        <authorList>
            <person name="Grob C."/>
            <person name="Taubert M."/>
            <person name="Howat A.M."/>
            <person name="Burns O.J."/>
            <person name="Dixon J.L."/>
            <person name="Chen Y."/>
            <person name="Murrell J.C."/>
        </authorList>
    </citation>
    <scope>NUCLEOTIDE SEQUENCE [LARGE SCALE GENOMIC DNA]</scope>
    <source>
        <strain evidence="3">L4</strain>
    </source>
</reference>
<evidence type="ECO:0000313" key="3">
    <source>
        <dbReference type="EMBL" id="KGM07214.1"/>
    </source>
</evidence>
<organism evidence="3 4">
    <name type="scientific">Methylophaga thiooxydans</name>
    <dbReference type="NCBI Taxonomy" id="392484"/>
    <lineage>
        <taxon>Bacteria</taxon>
        <taxon>Pseudomonadati</taxon>
        <taxon>Pseudomonadota</taxon>
        <taxon>Gammaproteobacteria</taxon>
        <taxon>Thiotrichales</taxon>
        <taxon>Piscirickettsiaceae</taxon>
        <taxon>Methylophaga</taxon>
    </lineage>
</organism>
<feature type="repeat" description="TPR" evidence="1">
    <location>
        <begin position="72"/>
        <end position="105"/>
    </location>
</feature>
<dbReference type="InterPro" id="IPR019734">
    <property type="entry name" value="TPR_rpt"/>
</dbReference>
<dbReference type="PANTHER" id="PTHR12558:SF13">
    <property type="entry name" value="CELL DIVISION CYCLE PROTEIN 27 HOMOLOG"/>
    <property type="match status" value="1"/>
</dbReference>
<feature type="chain" id="PRO_5001959662" evidence="2">
    <location>
        <begin position="25"/>
        <end position="409"/>
    </location>
</feature>
<comment type="caution">
    <text evidence="3">The sequence shown here is derived from an EMBL/GenBank/DDBJ whole genome shotgun (WGS) entry which is preliminary data.</text>
</comment>
<keyword evidence="1" id="KW-0802">TPR repeat</keyword>
<dbReference type="PROSITE" id="PS50005">
    <property type="entry name" value="TPR"/>
    <property type="match status" value="1"/>
</dbReference>
<keyword evidence="2" id="KW-0732">Signal</keyword>
<accession>A0A0A0BJE4</accession>
<evidence type="ECO:0000256" key="2">
    <source>
        <dbReference type="SAM" id="SignalP"/>
    </source>
</evidence>
<evidence type="ECO:0000313" key="4">
    <source>
        <dbReference type="Proteomes" id="UP000029999"/>
    </source>
</evidence>
<dbReference type="Pfam" id="PF13176">
    <property type="entry name" value="TPR_7"/>
    <property type="match status" value="1"/>
</dbReference>
<protein>
    <submittedName>
        <fullName evidence="3">TPR domain protein, putative component of TonB system</fullName>
    </submittedName>
</protein>
<dbReference type="Proteomes" id="UP000029999">
    <property type="component" value="Unassembled WGS sequence"/>
</dbReference>
<sequence length="409" mass="46684">MIKKPFVFVSLCFLLVSFQAIVLAADEYLLTEKTYKSLSKAQALLDAEKYTEAGRALDNLLAQTETGSYDRAVVQQTIAYLYSERGQYDKAAEAFQKALDANALPDNVTHNLRYNLAQLLIADGQYKKGIGLMESWLQSETQADNDVFVLLATANYRIENHTKVIEYIRRAIRNDADPKEDWYRLLLSSHMSLKQYKSAIQVLETLITLYPYQKVYWEQLAALYMEQDKEFTSLAVRMLADRLDLGDPQTLINLADMYRYLRIPYKSGQLLQQAMDKGVIKNNFDNMEKLSQSWLAAREDELAAQSLQKMLPMDGSGKTHLKLGQLYIGMEQWQQAVSVLEQSQALLKGNDLGRVHVLMGTAFFNLEQLPQAKTAFSKAIAFEQQSNQAGQWIRHIDDQLKKAENEQDS</sequence>
<dbReference type="Pfam" id="PF13432">
    <property type="entry name" value="TPR_16"/>
    <property type="match status" value="1"/>
</dbReference>
<proteinExistence type="predicted"/>
<dbReference type="SMART" id="SM00028">
    <property type="entry name" value="TPR"/>
    <property type="match status" value="5"/>
</dbReference>
<dbReference type="PANTHER" id="PTHR12558">
    <property type="entry name" value="CELL DIVISION CYCLE 16,23,27"/>
    <property type="match status" value="1"/>
</dbReference>
<dbReference type="EMBL" id="JRQD01000002">
    <property type="protein sequence ID" value="KGM07214.1"/>
    <property type="molecule type" value="Genomic_DNA"/>
</dbReference>
<dbReference type="AlphaFoldDB" id="A0A0A0BJE4"/>